<dbReference type="GO" id="GO:0009116">
    <property type="term" value="P:nucleoside metabolic process"/>
    <property type="evidence" value="ECO:0007669"/>
    <property type="project" value="InterPro"/>
</dbReference>
<comment type="caution">
    <text evidence="2">The sequence shown here is derived from an EMBL/GenBank/DDBJ whole genome shotgun (WGS) entry which is preliminary data.</text>
</comment>
<dbReference type="Proteomes" id="UP000660745">
    <property type="component" value="Unassembled WGS sequence"/>
</dbReference>
<evidence type="ECO:0000259" key="1">
    <source>
        <dbReference type="Pfam" id="PF01048"/>
    </source>
</evidence>
<dbReference type="AlphaFoldDB" id="A0A918A4J2"/>
<dbReference type="InterPro" id="IPR000845">
    <property type="entry name" value="Nucleoside_phosphorylase_d"/>
</dbReference>
<dbReference type="GO" id="GO:0008930">
    <property type="term" value="F:methylthioadenosine nucleosidase activity"/>
    <property type="evidence" value="ECO:0007669"/>
    <property type="project" value="TreeGrafter"/>
</dbReference>
<protein>
    <recommendedName>
        <fullName evidence="1">Nucleoside phosphorylase domain-containing protein</fullName>
    </recommendedName>
</protein>
<dbReference type="GO" id="GO:0008782">
    <property type="term" value="F:adenosylhomocysteine nucleosidase activity"/>
    <property type="evidence" value="ECO:0007669"/>
    <property type="project" value="TreeGrafter"/>
</dbReference>
<gene>
    <name evidence="2" type="ORF">GCM10012278_32490</name>
</gene>
<dbReference type="InterPro" id="IPR035994">
    <property type="entry name" value="Nucleoside_phosphorylase_sf"/>
</dbReference>
<dbReference type="EMBL" id="BMNK01000004">
    <property type="protein sequence ID" value="GGP06831.1"/>
    <property type="molecule type" value="Genomic_DNA"/>
</dbReference>
<dbReference type="PANTHER" id="PTHR46832">
    <property type="entry name" value="5'-METHYLTHIOADENOSINE/S-ADENOSYLHOMOCYSTEINE NUCLEOSIDASE"/>
    <property type="match status" value="1"/>
</dbReference>
<sequence>MNDQFKNSGIINQGGPITISGTAIGDGAAVVHHHLSEAVVRRQADVGVITIKESEARAVIDTLKLERAPVNGIPFWHGTIDLRGVAARVAMTRSLGQGQRSTMVAFENLREMFRPAVVALVGIGGGFQPDVFTGDVAIATRAVYYDLRKETAEGTQRRGEDRETSAIVGNAVNSFFVDYGEPARFGSGEDGFQVISCIVGTGDAVIADAESEIRKYLKHYNDKISVVDMEAGGLAQAFHERGNLAQMRGWVVIRGVSDYSNKEKNDILQKSAARNAAEVLRALIPYLPSNLDLSRSSYGQVSGSAGG</sequence>
<dbReference type="SUPFAM" id="SSF53167">
    <property type="entry name" value="Purine and uridine phosphorylases"/>
    <property type="match status" value="1"/>
</dbReference>
<name>A0A918A4J2_9ACTN</name>
<proteinExistence type="predicted"/>
<dbReference type="Pfam" id="PF01048">
    <property type="entry name" value="PNP_UDP_1"/>
    <property type="match status" value="1"/>
</dbReference>
<reference evidence="2" key="2">
    <citation type="submission" date="2020-09" db="EMBL/GenBank/DDBJ databases">
        <authorList>
            <person name="Sun Q."/>
            <person name="Zhou Y."/>
        </authorList>
    </citation>
    <scope>NUCLEOTIDE SEQUENCE</scope>
    <source>
        <strain evidence="2">CGMCC 4.7430</strain>
    </source>
</reference>
<reference evidence="2" key="1">
    <citation type="journal article" date="2014" name="Int. J. Syst. Evol. Microbiol.">
        <title>Complete genome sequence of Corynebacterium casei LMG S-19264T (=DSM 44701T), isolated from a smear-ripened cheese.</title>
        <authorList>
            <consortium name="US DOE Joint Genome Institute (JGI-PGF)"/>
            <person name="Walter F."/>
            <person name="Albersmeier A."/>
            <person name="Kalinowski J."/>
            <person name="Ruckert C."/>
        </authorList>
    </citation>
    <scope>NUCLEOTIDE SEQUENCE</scope>
    <source>
        <strain evidence="2">CGMCC 4.7430</strain>
    </source>
</reference>
<dbReference type="GO" id="GO:0005829">
    <property type="term" value="C:cytosol"/>
    <property type="evidence" value="ECO:0007669"/>
    <property type="project" value="TreeGrafter"/>
</dbReference>
<dbReference type="PANTHER" id="PTHR46832:SF1">
    <property type="entry name" value="5'-METHYLTHIOADENOSINE_S-ADENOSYLHOMOCYSTEINE NUCLEOSIDASE"/>
    <property type="match status" value="1"/>
</dbReference>
<keyword evidence="3" id="KW-1185">Reference proteome</keyword>
<evidence type="ECO:0000313" key="2">
    <source>
        <dbReference type="EMBL" id="GGP06831.1"/>
    </source>
</evidence>
<evidence type="ECO:0000313" key="3">
    <source>
        <dbReference type="Proteomes" id="UP000660745"/>
    </source>
</evidence>
<organism evidence="2 3">
    <name type="scientific">Nonomuraea glycinis</name>
    <dbReference type="NCBI Taxonomy" id="2047744"/>
    <lineage>
        <taxon>Bacteria</taxon>
        <taxon>Bacillati</taxon>
        <taxon>Actinomycetota</taxon>
        <taxon>Actinomycetes</taxon>
        <taxon>Streptosporangiales</taxon>
        <taxon>Streptosporangiaceae</taxon>
        <taxon>Nonomuraea</taxon>
    </lineage>
</organism>
<dbReference type="RefSeq" id="WP_189139394.1">
    <property type="nucleotide sequence ID" value="NZ_BMNK01000004.1"/>
</dbReference>
<dbReference type="GO" id="GO:0019284">
    <property type="term" value="P:L-methionine salvage from S-adenosylmethionine"/>
    <property type="evidence" value="ECO:0007669"/>
    <property type="project" value="TreeGrafter"/>
</dbReference>
<accession>A0A918A4J2</accession>
<feature type="domain" description="Nucleoside phosphorylase" evidence="1">
    <location>
        <begin position="48"/>
        <end position="284"/>
    </location>
</feature>
<dbReference type="Gene3D" id="3.40.50.1580">
    <property type="entry name" value="Nucleoside phosphorylase domain"/>
    <property type="match status" value="1"/>
</dbReference>